<dbReference type="GO" id="GO:0005886">
    <property type="term" value="C:plasma membrane"/>
    <property type="evidence" value="ECO:0007669"/>
    <property type="project" value="TreeGrafter"/>
</dbReference>
<feature type="compositionally biased region" description="Polar residues" evidence="2">
    <location>
        <begin position="791"/>
        <end position="806"/>
    </location>
</feature>
<dbReference type="Gramene" id="Psat02G0002000-T1">
    <property type="protein sequence ID" value="KAI5432545.1"/>
    <property type="gene ID" value="KIW84_020020"/>
</dbReference>
<evidence type="ECO:0000259" key="4">
    <source>
        <dbReference type="PROSITE" id="PS50222"/>
    </source>
</evidence>
<dbReference type="OrthoDB" id="524326at2759"/>
<feature type="compositionally biased region" description="Basic and acidic residues" evidence="2">
    <location>
        <begin position="1067"/>
        <end position="1093"/>
    </location>
</feature>
<proteinExistence type="predicted"/>
<dbReference type="SMART" id="SM00054">
    <property type="entry name" value="EFh"/>
    <property type="match status" value="4"/>
</dbReference>
<dbReference type="Gene3D" id="1.10.238.10">
    <property type="entry name" value="EF-hand"/>
    <property type="match status" value="2"/>
</dbReference>
<protein>
    <recommendedName>
        <fullName evidence="7">Epidermal growth factor receptor substrate 15-like 1</fullName>
    </recommendedName>
</protein>
<feature type="coiled-coil region" evidence="1">
    <location>
        <begin position="558"/>
        <end position="592"/>
    </location>
</feature>
<dbReference type="GO" id="GO:0005634">
    <property type="term" value="C:nucleus"/>
    <property type="evidence" value="ECO:0007669"/>
    <property type="project" value="TreeGrafter"/>
</dbReference>
<feature type="region of interest" description="Disordered" evidence="2">
    <location>
        <begin position="772"/>
        <end position="871"/>
    </location>
</feature>
<comment type="caution">
    <text evidence="5">The sequence shown here is derived from an EMBL/GenBank/DDBJ whole genome shotgun (WGS) entry which is preliminary data.</text>
</comment>
<organism evidence="5 6">
    <name type="scientific">Pisum sativum</name>
    <name type="common">Garden pea</name>
    <name type="synonym">Lathyrus oleraceus</name>
    <dbReference type="NCBI Taxonomy" id="3888"/>
    <lineage>
        <taxon>Eukaryota</taxon>
        <taxon>Viridiplantae</taxon>
        <taxon>Streptophyta</taxon>
        <taxon>Embryophyta</taxon>
        <taxon>Tracheophyta</taxon>
        <taxon>Spermatophyta</taxon>
        <taxon>Magnoliopsida</taxon>
        <taxon>eudicotyledons</taxon>
        <taxon>Gunneridae</taxon>
        <taxon>Pentapetalae</taxon>
        <taxon>rosids</taxon>
        <taxon>fabids</taxon>
        <taxon>Fabales</taxon>
        <taxon>Fabaceae</taxon>
        <taxon>Papilionoideae</taxon>
        <taxon>50 kb inversion clade</taxon>
        <taxon>NPAAA clade</taxon>
        <taxon>Hologalegina</taxon>
        <taxon>IRL clade</taxon>
        <taxon>Fabeae</taxon>
        <taxon>Lathyrus</taxon>
    </lineage>
</organism>
<feature type="compositionally biased region" description="Polar residues" evidence="2">
    <location>
        <begin position="201"/>
        <end position="236"/>
    </location>
</feature>
<keyword evidence="1" id="KW-0175">Coiled coil</keyword>
<evidence type="ECO:0000256" key="1">
    <source>
        <dbReference type="SAM" id="Coils"/>
    </source>
</evidence>
<evidence type="ECO:0000259" key="3">
    <source>
        <dbReference type="PROSITE" id="PS50031"/>
    </source>
</evidence>
<dbReference type="InterPro" id="IPR011992">
    <property type="entry name" value="EF-hand-dom_pair"/>
</dbReference>
<dbReference type="SUPFAM" id="SSF47473">
    <property type="entry name" value="EF-hand"/>
    <property type="match status" value="2"/>
</dbReference>
<feature type="compositionally biased region" description="Polar residues" evidence="2">
    <location>
        <begin position="815"/>
        <end position="827"/>
    </location>
</feature>
<gene>
    <name evidence="5" type="ORF">KIW84_020020</name>
</gene>
<evidence type="ECO:0000313" key="5">
    <source>
        <dbReference type="EMBL" id="KAI5432545.1"/>
    </source>
</evidence>
<dbReference type="PROSITE" id="PS50031">
    <property type="entry name" value="EH"/>
    <property type="match status" value="2"/>
</dbReference>
<dbReference type="PROSITE" id="PS50222">
    <property type="entry name" value="EF_HAND_2"/>
    <property type="match status" value="2"/>
</dbReference>
<dbReference type="GO" id="GO:0005737">
    <property type="term" value="C:cytoplasm"/>
    <property type="evidence" value="ECO:0007669"/>
    <property type="project" value="TreeGrafter"/>
</dbReference>
<dbReference type="CDD" id="cd00052">
    <property type="entry name" value="EH"/>
    <property type="match status" value="2"/>
</dbReference>
<feature type="domain" description="EF-hand" evidence="4">
    <location>
        <begin position="422"/>
        <end position="457"/>
    </location>
</feature>
<evidence type="ECO:0000256" key="2">
    <source>
        <dbReference type="SAM" id="MobiDB-lite"/>
    </source>
</evidence>
<feature type="region of interest" description="Disordered" evidence="2">
    <location>
        <begin position="315"/>
        <end position="386"/>
    </location>
</feature>
<feature type="compositionally biased region" description="Basic and acidic residues" evidence="2">
    <location>
        <begin position="829"/>
        <end position="847"/>
    </location>
</feature>
<accession>A0A9D5B6U9</accession>
<feature type="compositionally biased region" description="Low complexity" evidence="2">
    <location>
        <begin position="370"/>
        <end position="383"/>
    </location>
</feature>
<dbReference type="AlphaFoldDB" id="A0A9D5B6U9"/>
<feature type="region of interest" description="Disordered" evidence="2">
    <location>
        <begin position="982"/>
        <end position="1014"/>
    </location>
</feature>
<keyword evidence="6" id="KW-1185">Reference proteome</keyword>
<dbReference type="PANTHER" id="PTHR11216">
    <property type="entry name" value="EH DOMAIN"/>
    <property type="match status" value="1"/>
</dbReference>
<dbReference type="Proteomes" id="UP001058974">
    <property type="component" value="Chromosome 2"/>
</dbReference>
<reference evidence="5 6" key="1">
    <citation type="journal article" date="2022" name="Nat. Genet.">
        <title>Improved pea reference genome and pan-genome highlight genomic features and evolutionary characteristics.</title>
        <authorList>
            <person name="Yang T."/>
            <person name="Liu R."/>
            <person name="Luo Y."/>
            <person name="Hu S."/>
            <person name="Wang D."/>
            <person name="Wang C."/>
            <person name="Pandey M.K."/>
            <person name="Ge S."/>
            <person name="Xu Q."/>
            <person name="Li N."/>
            <person name="Li G."/>
            <person name="Huang Y."/>
            <person name="Saxena R.K."/>
            <person name="Ji Y."/>
            <person name="Li M."/>
            <person name="Yan X."/>
            <person name="He Y."/>
            <person name="Liu Y."/>
            <person name="Wang X."/>
            <person name="Xiang C."/>
            <person name="Varshney R.K."/>
            <person name="Ding H."/>
            <person name="Gao S."/>
            <person name="Zong X."/>
        </authorList>
    </citation>
    <scope>NUCLEOTIDE SEQUENCE [LARGE SCALE GENOMIC DNA]</scope>
    <source>
        <strain evidence="5 6">cv. Zhongwan 6</strain>
    </source>
</reference>
<feature type="domain" description="EH" evidence="3">
    <location>
        <begin position="389"/>
        <end position="472"/>
    </location>
</feature>
<dbReference type="GO" id="GO:0005509">
    <property type="term" value="F:calcium ion binding"/>
    <property type="evidence" value="ECO:0007669"/>
    <property type="project" value="InterPro"/>
</dbReference>
<dbReference type="GO" id="GO:0006897">
    <property type="term" value="P:endocytosis"/>
    <property type="evidence" value="ECO:0007669"/>
    <property type="project" value="TreeGrafter"/>
</dbReference>
<name>A0A9D5B6U9_PEA</name>
<feature type="domain" description="EF-hand" evidence="4">
    <location>
        <begin position="6"/>
        <end position="41"/>
    </location>
</feature>
<feature type="compositionally biased region" description="Basic and acidic residues" evidence="2">
    <location>
        <begin position="858"/>
        <end position="871"/>
    </location>
</feature>
<dbReference type="GO" id="GO:0016197">
    <property type="term" value="P:endosomal transport"/>
    <property type="evidence" value="ECO:0007669"/>
    <property type="project" value="TreeGrafter"/>
</dbReference>
<feature type="region of interest" description="Disordered" evidence="2">
    <location>
        <begin position="1031"/>
        <end position="1093"/>
    </location>
</feature>
<dbReference type="PANTHER" id="PTHR11216:SF161">
    <property type="entry name" value="CALCIUM-BINDING EF HAND FAMILY PROTEIN"/>
    <property type="match status" value="1"/>
</dbReference>
<evidence type="ECO:0000313" key="6">
    <source>
        <dbReference type="Proteomes" id="UP001058974"/>
    </source>
</evidence>
<sequence>MASPAPNVDLFDAYFRRADLDRDGRISGAEAVSFFQGSGLPKNVLAQIWAFANQNQSGFLGRAEFYNALKLVTVAQSKRELTPEMVKAALYGPAASKIPAPQINFSATATPAPAPAPAPGAVPQVNLGVRGPVPNQNLPVSPVNQSTRPLQNLSAGIPTQGVAAVGGGRPASSAAFPSYGNMGGAPQQPQAAPSQLPVRGTSPTSTQEGLGLSITTSGSNVAPPTPNQSEHPSSATKPADQVVKDSRSMDTSVNGTASDSFFGGDFFSASSTQPKQSSSPQGFSSTNSLLSSAIVPVSGGNQNSIRTSSPDLLQSSLATQSGSPHLQQPRPHLQQPHPHLQQSQPAVKQNQHAPVQTPNMLSSSGLQVRPQGPASGQPQSPWPRMSQTDVQKYTRVFMEVDTDRDGKITGEQARNLFLSWRLPREVLKQVWDLSDQDNDSMLSLREFCIALYLMERHREGRALPGVLPSSIVLDLPPTGQPANVHSAVSWGNPPGIQQQQGVAASGARQVNPAAGRPPRPAAVPPSDEGPQNKQQKSKIPVLEKHLINQLSSDEQNSINSKFQEATEADKKVEELEKEIVESREKIEFFRAKMQELVLYKSRCDNRLNEIIERISADKHEVEILAKKYDDKYKQVGDVSSKLTTEEATFRDMQEKKIELYQGIVKLEQDVNTDDTVQGRADRIQSSLDELVKSLNERCKQYGLRAKPTTLVELPFGWQPGIQEGAADWDEVWDKLEDKEFALVKEYTLDVQNTIAPPKQKLPKAVNTKALDIESPKLAASPKSDDDKSEKPQTTNEQGVDNGSPFNKSDDGSAKSAPNSPFASSTIGSPHRDFVDSDIRKNSGEDSSPRNQDAVQETQSDHGGEKSLFSEDKVFDESHWGGTFDANDDIDSVWGFSASSITHGEKDLDGAGDNYFFGSGDLGLNPIKTASAQAGGPFQKTSGFSFDDSVPSTPLFSSGSSPQKPKDWLENAFDFSRFDSFSTHDSASLPAREAPVRFDSFSTHDSASLPARETPVRFDSVRNSVDYDHGFPAFDDSDPFGSGPFRTSFDNQTPKRGSDHWTLSESPTPKRESDHWTSSENQTPKRESDHWSAF</sequence>
<feature type="compositionally biased region" description="Low complexity" evidence="2">
    <location>
        <begin position="324"/>
        <end position="345"/>
    </location>
</feature>
<feature type="region of interest" description="Disordered" evidence="2">
    <location>
        <begin position="175"/>
        <end position="256"/>
    </location>
</feature>
<evidence type="ECO:0008006" key="7">
    <source>
        <dbReference type="Google" id="ProtNLM"/>
    </source>
</evidence>
<dbReference type="InterPro" id="IPR002048">
    <property type="entry name" value="EF_hand_dom"/>
</dbReference>
<dbReference type="InterPro" id="IPR000261">
    <property type="entry name" value="EH_dom"/>
</dbReference>
<feature type="compositionally biased region" description="Polar residues" evidence="2">
    <location>
        <begin position="848"/>
        <end position="857"/>
    </location>
</feature>
<feature type="compositionally biased region" description="Polar residues" evidence="2">
    <location>
        <begin position="1047"/>
        <end position="1066"/>
    </location>
</feature>
<dbReference type="Pfam" id="PF12763">
    <property type="entry name" value="EH"/>
    <property type="match status" value="2"/>
</dbReference>
<feature type="domain" description="EH" evidence="3">
    <location>
        <begin position="7"/>
        <end position="97"/>
    </location>
</feature>
<feature type="region of interest" description="Disordered" evidence="2">
    <location>
        <begin position="482"/>
        <end position="538"/>
    </location>
</feature>
<feature type="compositionally biased region" description="Polar residues" evidence="2">
    <location>
        <begin position="346"/>
        <end position="366"/>
    </location>
</feature>
<dbReference type="SMART" id="SM00027">
    <property type="entry name" value="EH"/>
    <property type="match status" value="2"/>
</dbReference>
<dbReference type="EMBL" id="JAMSHJ010000002">
    <property type="protein sequence ID" value="KAI5432545.1"/>
    <property type="molecule type" value="Genomic_DNA"/>
</dbReference>